<comment type="caution">
    <text evidence="1">The sequence shown here is derived from an EMBL/GenBank/DDBJ whole genome shotgun (WGS) entry which is preliminary data.</text>
</comment>
<protein>
    <recommendedName>
        <fullName evidence="3">Amphi-Trp domain-containing protein</fullName>
    </recommendedName>
</protein>
<gene>
    <name evidence="1" type="ORF">DSM19430T_04060</name>
</gene>
<dbReference type="AlphaFoldDB" id="A0A7J0BRA7"/>
<name>A0A7J0BRA7_9BACT</name>
<dbReference type="EMBL" id="BLVP01000001">
    <property type="protein sequence ID" value="GFM35722.1"/>
    <property type="molecule type" value="Genomic_DNA"/>
</dbReference>
<dbReference type="Proteomes" id="UP000503820">
    <property type="component" value="Unassembled WGS sequence"/>
</dbReference>
<evidence type="ECO:0000313" key="1">
    <source>
        <dbReference type="EMBL" id="GFM35722.1"/>
    </source>
</evidence>
<sequence length="83" mass="9184">MTKTGKRKLELPITPEEVPAVLKQLGEQVEAGVLSLGGKEIAVDEYDTFSVSFRQSKSGMRLRLKVKYAKPGEEADDQDDSDE</sequence>
<accession>A0A7J0BRA7</accession>
<evidence type="ECO:0000313" key="2">
    <source>
        <dbReference type="Proteomes" id="UP000503820"/>
    </source>
</evidence>
<dbReference type="RefSeq" id="WP_174408405.1">
    <property type="nucleotide sequence ID" value="NZ_BLVP01000001.1"/>
</dbReference>
<reference evidence="1 2" key="1">
    <citation type="submission" date="2020-05" db="EMBL/GenBank/DDBJ databases">
        <title>Draft genome sequence of Desulfovibrio psychrotolerans JS1T.</title>
        <authorList>
            <person name="Ueno A."/>
            <person name="Tamazawa S."/>
            <person name="Tamamura S."/>
            <person name="Murakami T."/>
            <person name="Kiyama T."/>
            <person name="Inomata H."/>
            <person name="Amano Y."/>
            <person name="Miyakawa K."/>
            <person name="Tamaki H."/>
            <person name="Naganuma T."/>
            <person name="Kaneko K."/>
        </authorList>
    </citation>
    <scope>NUCLEOTIDE SEQUENCE [LARGE SCALE GENOMIC DNA]</scope>
    <source>
        <strain evidence="1 2">JS1</strain>
    </source>
</reference>
<organism evidence="1 2">
    <name type="scientific">Desulfovibrio psychrotolerans</name>
    <dbReference type="NCBI Taxonomy" id="415242"/>
    <lineage>
        <taxon>Bacteria</taxon>
        <taxon>Pseudomonadati</taxon>
        <taxon>Thermodesulfobacteriota</taxon>
        <taxon>Desulfovibrionia</taxon>
        <taxon>Desulfovibrionales</taxon>
        <taxon>Desulfovibrionaceae</taxon>
        <taxon>Desulfovibrio</taxon>
    </lineage>
</organism>
<evidence type="ECO:0008006" key="3">
    <source>
        <dbReference type="Google" id="ProtNLM"/>
    </source>
</evidence>
<proteinExistence type="predicted"/>
<keyword evidence="2" id="KW-1185">Reference proteome</keyword>